<keyword evidence="2 6" id="KW-0808">Transferase</keyword>
<evidence type="ECO:0000259" key="5">
    <source>
        <dbReference type="Pfam" id="PF17785"/>
    </source>
</evidence>
<name>A0A1W1Z886_9LACT</name>
<dbReference type="GO" id="GO:0008168">
    <property type="term" value="F:methyltransferase activity"/>
    <property type="evidence" value="ECO:0007669"/>
    <property type="project" value="UniProtKB-KW"/>
</dbReference>
<dbReference type="Pfam" id="PF17785">
    <property type="entry name" value="PUA_3"/>
    <property type="match status" value="1"/>
</dbReference>
<organism evidence="6 7">
    <name type="scientific">Aerococcus suis</name>
    <dbReference type="NCBI Taxonomy" id="371602"/>
    <lineage>
        <taxon>Bacteria</taxon>
        <taxon>Bacillati</taxon>
        <taxon>Bacillota</taxon>
        <taxon>Bacilli</taxon>
        <taxon>Lactobacillales</taxon>
        <taxon>Aerococcaceae</taxon>
        <taxon>Aerococcus</taxon>
    </lineage>
</organism>
<dbReference type="InterPro" id="IPR019614">
    <property type="entry name" value="SAM-dep_methyl-trfase"/>
</dbReference>
<dbReference type="InterPro" id="IPR041532">
    <property type="entry name" value="RlmI-like_PUA"/>
</dbReference>
<dbReference type="OrthoDB" id="9805492at2"/>
<evidence type="ECO:0000256" key="3">
    <source>
        <dbReference type="ARBA" id="ARBA00022691"/>
    </source>
</evidence>
<protein>
    <submittedName>
        <fullName evidence="6">23S rRNA (Cytosine1962-C5)-methyltransferase</fullName>
    </submittedName>
</protein>
<dbReference type="GO" id="GO:0003723">
    <property type="term" value="F:RNA binding"/>
    <property type="evidence" value="ECO:0007669"/>
    <property type="project" value="InterPro"/>
</dbReference>
<dbReference type="AlphaFoldDB" id="A0A1W1Z886"/>
<evidence type="ECO:0000313" key="7">
    <source>
        <dbReference type="Proteomes" id="UP000243884"/>
    </source>
</evidence>
<dbReference type="EMBL" id="FWXK01000006">
    <property type="protein sequence ID" value="SMC44586.1"/>
    <property type="molecule type" value="Genomic_DNA"/>
</dbReference>
<dbReference type="RefSeq" id="WP_084099310.1">
    <property type="nucleotide sequence ID" value="NZ_FWXK01000006.1"/>
</dbReference>
<gene>
    <name evidence="6" type="ORF">SAMN04487984_1192</name>
</gene>
<dbReference type="Pfam" id="PF10672">
    <property type="entry name" value="Methyltrans_SAM"/>
    <property type="match status" value="1"/>
</dbReference>
<dbReference type="GO" id="GO:0032259">
    <property type="term" value="P:methylation"/>
    <property type="evidence" value="ECO:0007669"/>
    <property type="project" value="UniProtKB-KW"/>
</dbReference>
<dbReference type="PANTHER" id="PTHR43042:SF3">
    <property type="entry name" value="RIBOSOMAL RNA LARGE SUBUNIT METHYLTRANSFERASE YWBD-RELATED"/>
    <property type="match status" value="1"/>
</dbReference>
<dbReference type="Gene3D" id="3.30.750.80">
    <property type="entry name" value="RNA methyltransferase domain (HRMD) like"/>
    <property type="match status" value="1"/>
</dbReference>
<proteinExistence type="predicted"/>
<evidence type="ECO:0000313" key="6">
    <source>
        <dbReference type="EMBL" id="SMC44586.1"/>
    </source>
</evidence>
<dbReference type="CDD" id="cd11572">
    <property type="entry name" value="RlmI_M_like"/>
    <property type="match status" value="1"/>
</dbReference>
<dbReference type="CDD" id="cd02440">
    <property type="entry name" value="AdoMet_MTases"/>
    <property type="match status" value="1"/>
</dbReference>
<dbReference type="Gene3D" id="3.40.50.150">
    <property type="entry name" value="Vaccinia Virus protein VP39"/>
    <property type="match status" value="1"/>
</dbReference>
<dbReference type="InterPro" id="IPR029063">
    <property type="entry name" value="SAM-dependent_MTases_sf"/>
</dbReference>
<dbReference type="Proteomes" id="UP000243884">
    <property type="component" value="Unassembled WGS sequence"/>
</dbReference>
<feature type="domain" description="S-adenosylmethionine-dependent methyltransferase" evidence="4">
    <location>
        <begin position="148"/>
        <end position="347"/>
    </location>
</feature>
<keyword evidence="1 6" id="KW-0489">Methyltransferase</keyword>
<reference evidence="7" key="1">
    <citation type="submission" date="2017-04" db="EMBL/GenBank/DDBJ databases">
        <authorList>
            <person name="Varghese N."/>
            <person name="Submissions S."/>
        </authorList>
    </citation>
    <scope>NUCLEOTIDE SEQUENCE [LARGE SCALE GENOMIC DNA]</scope>
    <source>
        <strain evidence="7">DSM 21500</strain>
    </source>
</reference>
<evidence type="ECO:0000256" key="1">
    <source>
        <dbReference type="ARBA" id="ARBA00022603"/>
    </source>
</evidence>
<dbReference type="Gene3D" id="2.30.130.10">
    <property type="entry name" value="PUA domain"/>
    <property type="match status" value="1"/>
</dbReference>
<dbReference type="PANTHER" id="PTHR43042">
    <property type="entry name" value="SAM-DEPENDENT METHYLTRANSFERASE"/>
    <property type="match status" value="1"/>
</dbReference>
<evidence type="ECO:0000259" key="4">
    <source>
        <dbReference type="Pfam" id="PF10672"/>
    </source>
</evidence>
<sequence>MQKLKIRTQAQQAFKDGLKLVKQNDFVHDPQFEEGEIVELVDERGHFVKQAYLAKQNKGIGWIVDEAFAHVSSASFFTKVFAKAKEKREALIKDELTTAYRIYNGEGDGVGGFSIDWYDGYALIQWYSLGIYRYREAILTAIRTIYPDCQGVVGKNRFKAENLPKSEVLAGDIPETVTVLENGLSYVTRLNDGWMTGIFLDQRDVRQYIQWELAPGRTLLNLFCYAGAFSVAAAMGGSYATTSVDVAKRTTDLVTEGWEINGLPTDGHDIYIMDVFDYYDYAAKKGQTFDVIVMDPPSFARTKKHTFKASKDYHQLVTKALDLLAPDGYLVCSTNAANVSRDHFMQLIRKGSKKAQRKLNNLQSFGLPADFPVPAGNPESDYLKVEVFQLTDED</sequence>
<dbReference type="STRING" id="371602.SAMN04487984_1192"/>
<accession>A0A1W1Z886</accession>
<keyword evidence="7" id="KW-1185">Reference proteome</keyword>
<keyword evidence="3" id="KW-0949">S-adenosyl-L-methionine</keyword>
<dbReference type="SUPFAM" id="SSF88697">
    <property type="entry name" value="PUA domain-like"/>
    <property type="match status" value="1"/>
</dbReference>
<dbReference type="InterPro" id="IPR015947">
    <property type="entry name" value="PUA-like_sf"/>
</dbReference>
<dbReference type="InterPro" id="IPR036974">
    <property type="entry name" value="PUA_sf"/>
</dbReference>
<dbReference type="SUPFAM" id="SSF53335">
    <property type="entry name" value="S-adenosyl-L-methionine-dependent methyltransferases"/>
    <property type="match status" value="1"/>
</dbReference>
<feature type="domain" description="RlmI-like PUA" evidence="5">
    <location>
        <begin position="5"/>
        <end position="64"/>
    </location>
</feature>
<evidence type="ECO:0000256" key="2">
    <source>
        <dbReference type="ARBA" id="ARBA00022679"/>
    </source>
</evidence>